<keyword evidence="4" id="KW-0472">Membrane</keyword>
<comment type="caution">
    <text evidence="8">The sequence shown here is derived from an EMBL/GenBank/DDBJ whole genome shotgun (WGS) entry which is preliminary data.</text>
</comment>
<evidence type="ECO:0000259" key="7">
    <source>
        <dbReference type="PROSITE" id="PS50002"/>
    </source>
</evidence>
<dbReference type="PANTHER" id="PTHR14167">
    <property type="entry name" value="SH3 DOMAIN-CONTAINING"/>
    <property type="match status" value="1"/>
</dbReference>
<protein>
    <submittedName>
        <fullName evidence="8">SH3 domain-containing kinase-binding protein 1</fullName>
    </submittedName>
</protein>
<dbReference type="GO" id="GO:0016301">
    <property type="term" value="F:kinase activity"/>
    <property type="evidence" value="ECO:0007669"/>
    <property type="project" value="UniProtKB-KW"/>
</dbReference>
<dbReference type="Pfam" id="PF00018">
    <property type="entry name" value="SH3_1"/>
    <property type="match status" value="2"/>
</dbReference>
<feature type="compositionally biased region" description="Basic and acidic residues" evidence="6">
    <location>
        <begin position="73"/>
        <end position="91"/>
    </location>
</feature>
<dbReference type="InterPro" id="IPR050384">
    <property type="entry name" value="Endophilin_SH3RF"/>
</dbReference>
<dbReference type="EMBL" id="LUCM01004665">
    <property type="protein sequence ID" value="KAA0194015.1"/>
    <property type="molecule type" value="Genomic_DNA"/>
</dbReference>
<keyword evidence="8" id="KW-0808">Transferase</keyword>
<dbReference type="AlphaFoldDB" id="A0A8E0RXP6"/>
<feature type="compositionally biased region" description="Polar residues" evidence="6">
    <location>
        <begin position="134"/>
        <end position="149"/>
    </location>
</feature>
<evidence type="ECO:0000256" key="4">
    <source>
        <dbReference type="ARBA" id="ARBA00023136"/>
    </source>
</evidence>
<evidence type="ECO:0000256" key="2">
    <source>
        <dbReference type="ARBA" id="ARBA00022443"/>
    </source>
</evidence>
<evidence type="ECO:0000313" key="8">
    <source>
        <dbReference type="EMBL" id="KAA0194015.1"/>
    </source>
</evidence>
<dbReference type="PANTHER" id="PTHR14167:SF81">
    <property type="entry name" value="ENDOPHILIN-A"/>
    <property type="match status" value="1"/>
</dbReference>
<organism evidence="8 9">
    <name type="scientific">Fasciolopsis buskii</name>
    <dbReference type="NCBI Taxonomy" id="27845"/>
    <lineage>
        <taxon>Eukaryota</taxon>
        <taxon>Metazoa</taxon>
        <taxon>Spiralia</taxon>
        <taxon>Lophotrochozoa</taxon>
        <taxon>Platyhelminthes</taxon>
        <taxon>Trematoda</taxon>
        <taxon>Digenea</taxon>
        <taxon>Plagiorchiida</taxon>
        <taxon>Echinostomata</taxon>
        <taxon>Echinostomatoidea</taxon>
        <taxon>Fasciolidae</taxon>
        <taxon>Fasciolopsis</taxon>
    </lineage>
</organism>
<feature type="domain" description="SH3" evidence="7">
    <location>
        <begin position="1"/>
        <end position="57"/>
    </location>
</feature>
<evidence type="ECO:0000313" key="9">
    <source>
        <dbReference type="Proteomes" id="UP000728185"/>
    </source>
</evidence>
<dbReference type="PRINTS" id="PR00452">
    <property type="entry name" value="SH3DOMAIN"/>
</dbReference>
<comment type="subcellular location">
    <subcellularLocation>
        <location evidence="1">Membrane</location>
        <topology evidence="1">Peripheral membrane protein</topology>
    </subcellularLocation>
</comment>
<feature type="domain" description="SH3" evidence="7">
    <location>
        <begin position="149"/>
        <end position="212"/>
    </location>
</feature>
<name>A0A8E0RXP6_9TREM</name>
<keyword evidence="3" id="KW-0175">Coiled coil</keyword>
<dbReference type="SUPFAM" id="SSF50044">
    <property type="entry name" value="SH3-domain"/>
    <property type="match status" value="2"/>
</dbReference>
<accession>A0A8E0RXP6</accession>
<keyword evidence="2 5" id="KW-0728">SH3 domain</keyword>
<gene>
    <name evidence="8" type="ORF">FBUS_04038</name>
</gene>
<dbReference type="CDD" id="cd11873">
    <property type="entry name" value="SH3_CD2AP-like_1"/>
    <property type="match status" value="1"/>
</dbReference>
<keyword evidence="9" id="KW-1185">Reference proteome</keyword>
<evidence type="ECO:0000256" key="3">
    <source>
        <dbReference type="ARBA" id="ARBA00023054"/>
    </source>
</evidence>
<dbReference type="Gene3D" id="2.30.30.40">
    <property type="entry name" value="SH3 Domains"/>
    <property type="match status" value="2"/>
</dbReference>
<dbReference type="InterPro" id="IPR036028">
    <property type="entry name" value="SH3-like_dom_sf"/>
</dbReference>
<dbReference type="SMART" id="SM00326">
    <property type="entry name" value="SH3"/>
    <property type="match status" value="2"/>
</dbReference>
<feature type="region of interest" description="Disordered" evidence="6">
    <location>
        <begin position="73"/>
        <end position="92"/>
    </location>
</feature>
<evidence type="ECO:0000256" key="6">
    <source>
        <dbReference type="SAM" id="MobiDB-lite"/>
    </source>
</evidence>
<feature type="region of interest" description="Disordered" evidence="6">
    <location>
        <begin position="220"/>
        <end position="244"/>
    </location>
</feature>
<keyword evidence="8" id="KW-0418">Kinase</keyword>
<feature type="region of interest" description="Disordered" evidence="6">
    <location>
        <begin position="129"/>
        <end position="151"/>
    </location>
</feature>
<dbReference type="InterPro" id="IPR001452">
    <property type="entry name" value="SH3_domain"/>
</dbReference>
<reference evidence="8" key="1">
    <citation type="submission" date="2019-05" db="EMBL/GenBank/DDBJ databases">
        <title>Annotation for the trematode Fasciolopsis buski.</title>
        <authorList>
            <person name="Choi Y.-J."/>
        </authorList>
    </citation>
    <scope>NUCLEOTIDE SEQUENCE</scope>
    <source>
        <strain evidence="8">HT</strain>
        <tissue evidence="8">Whole worm</tissue>
    </source>
</reference>
<proteinExistence type="predicted"/>
<dbReference type="OrthoDB" id="10255964at2759"/>
<sequence>MEVLVEFDYSAEEPDELTIRKGDVIKDVSQFEEGWYIGNLNGKIGVFPDNFVKTLESTNAPKKQSVPVVETVKEPRLDSKKDVETESEENRLGTGAKLQKVTGIGLGNIFSGEPIQLRQPALKEVIKDTESNVEKTSNSVKGDGSNQPTRTDHVRARYDYQPKQPDELELHVDDIIQILDRNLPDEGWWKGRNLTTKKIGVFPDNFVSPVAEITDEANDQTAASPKMNANGASEPPKVAAKPSSLVGNSTGHFGLKPSGPNTTMTQRDSPKVVVASAPCLTGGGRLTTSTVATSLSTTIPTTSAGPSVGLGAGGSIGAKKWRTTSDQCDTTKSRTDELHGGVNSKGSFIIPIK</sequence>
<evidence type="ECO:0000256" key="1">
    <source>
        <dbReference type="ARBA" id="ARBA00004170"/>
    </source>
</evidence>
<dbReference type="PRINTS" id="PR00499">
    <property type="entry name" value="P67PHOX"/>
</dbReference>
<dbReference type="Proteomes" id="UP000728185">
    <property type="component" value="Unassembled WGS sequence"/>
</dbReference>
<evidence type="ECO:0000256" key="5">
    <source>
        <dbReference type="PROSITE-ProRule" id="PRU00192"/>
    </source>
</evidence>
<dbReference type="PROSITE" id="PS50002">
    <property type="entry name" value="SH3"/>
    <property type="match status" value="2"/>
</dbReference>